<feature type="compositionally biased region" description="Basic and acidic residues" evidence="1">
    <location>
        <begin position="43"/>
        <end position="55"/>
    </location>
</feature>
<accession>A0A0F9ATK5</accession>
<evidence type="ECO:0000313" key="2">
    <source>
        <dbReference type="EMBL" id="KKL04967.1"/>
    </source>
</evidence>
<comment type="caution">
    <text evidence="2">The sequence shown here is derived from an EMBL/GenBank/DDBJ whole genome shotgun (WGS) entry which is preliminary data.</text>
</comment>
<proteinExistence type="predicted"/>
<evidence type="ECO:0000256" key="1">
    <source>
        <dbReference type="SAM" id="MobiDB-lite"/>
    </source>
</evidence>
<dbReference type="AlphaFoldDB" id="A0A0F9ATK5"/>
<protein>
    <submittedName>
        <fullName evidence="2">Uncharacterized protein</fullName>
    </submittedName>
</protein>
<feature type="region of interest" description="Disordered" evidence="1">
    <location>
        <begin position="32"/>
        <end position="55"/>
    </location>
</feature>
<reference evidence="2" key="1">
    <citation type="journal article" date="2015" name="Nature">
        <title>Complex archaea that bridge the gap between prokaryotes and eukaryotes.</title>
        <authorList>
            <person name="Spang A."/>
            <person name="Saw J.H."/>
            <person name="Jorgensen S.L."/>
            <person name="Zaremba-Niedzwiedzka K."/>
            <person name="Martijn J."/>
            <person name="Lind A.E."/>
            <person name="van Eijk R."/>
            <person name="Schleper C."/>
            <person name="Guy L."/>
            <person name="Ettema T.J."/>
        </authorList>
    </citation>
    <scope>NUCLEOTIDE SEQUENCE</scope>
</reference>
<sequence length="55" mass="6172">IGSLMMYPRVRTSCPLVEDVYSLSVGAVRRGTARARGTSYPGEPERRRRMETLVS</sequence>
<organism evidence="2">
    <name type="scientific">marine sediment metagenome</name>
    <dbReference type="NCBI Taxonomy" id="412755"/>
    <lineage>
        <taxon>unclassified sequences</taxon>
        <taxon>metagenomes</taxon>
        <taxon>ecological metagenomes</taxon>
    </lineage>
</organism>
<feature type="non-terminal residue" evidence="2">
    <location>
        <position position="1"/>
    </location>
</feature>
<name>A0A0F9ATK5_9ZZZZ</name>
<dbReference type="EMBL" id="LAZR01044315">
    <property type="protein sequence ID" value="KKL04967.1"/>
    <property type="molecule type" value="Genomic_DNA"/>
</dbReference>
<gene>
    <name evidence="2" type="ORF">LCGC14_2610790</name>
</gene>